<dbReference type="CDD" id="cd17536">
    <property type="entry name" value="REC_YesN-like"/>
    <property type="match status" value="1"/>
</dbReference>
<dbReference type="EMBL" id="MYFO01000054">
    <property type="protein sequence ID" value="TFE83214.1"/>
    <property type="molecule type" value="Genomic_DNA"/>
</dbReference>
<dbReference type="SUPFAM" id="SSF55874">
    <property type="entry name" value="ATPase domain of HSP90 chaperone/DNA topoisomerase II/histidine kinase"/>
    <property type="match status" value="1"/>
</dbReference>
<keyword evidence="3" id="KW-0808">Transferase</keyword>
<dbReference type="Pfam" id="PF07730">
    <property type="entry name" value="HisKA_3"/>
    <property type="match status" value="1"/>
</dbReference>
<evidence type="ECO:0000256" key="4">
    <source>
        <dbReference type="ARBA" id="ARBA00022777"/>
    </source>
</evidence>
<reference evidence="8 9" key="1">
    <citation type="submission" date="2017-03" db="EMBL/GenBank/DDBJ databases">
        <title>Isolation of Levoglucosan Utilizing Bacteria.</title>
        <authorList>
            <person name="Arya A.S."/>
        </authorList>
    </citation>
    <scope>NUCLEOTIDE SEQUENCE [LARGE SCALE GENOMIC DNA]</scope>
    <source>
        <strain evidence="8 9">MEC069</strain>
    </source>
</reference>
<dbReference type="Gene3D" id="1.20.5.1930">
    <property type="match status" value="1"/>
</dbReference>
<keyword evidence="9" id="KW-1185">Reference proteome</keyword>
<comment type="caution">
    <text evidence="8">The sequence shown here is derived from an EMBL/GenBank/DDBJ whole genome shotgun (WGS) entry which is preliminary data.</text>
</comment>
<keyword evidence="4" id="KW-0418">Kinase</keyword>
<comment type="catalytic activity">
    <reaction evidence="1">
        <text>ATP + protein L-histidine = ADP + protein N-phospho-L-histidine.</text>
        <dbReference type="EC" id="2.7.13.3"/>
    </reaction>
</comment>
<sequence length="344" mass="37594">MFSLLIVDDHKHLVESMLTTIAWQQYGVAHVYGAHSGYEALELMLSRDIDVLVTDIRMPGMSGLELIERVRAGWPGVDCILLTGFADFQYAQKAIELQAAHYLLKPVRDEELLPLIARLLGRRRSEQEERARVERLALGSEITALEERRRIAHELHDLLGHTLTGTIVQLEAAKTLLEAGKAGGLERVKLTQELVRRGLADVRQAVGAIRDGGEALDLEAALRRELETLTTEARLAIEPRLSLPEPVADPIRVKLVLLALKEGVTNGLRHGGAQRFTLELRGEPGLLSFELWNDGKPYDGGGAPGLGLSGMRERLRPLGGAVSLTAGPDGAGALLRLLIPLQEG</sequence>
<dbReference type="PROSITE" id="PS50110">
    <property type="entry name" value="RESPONSE_REGULATORY"/>
    <property type="match status" value="1"/>
</dbReference>
<dbReference type="GO" id="GO:0000155">
    <property type="term" value="F:phosphorelay sensor kinase activity"/>
    <property type="evidence" value="ECO:0007669"/>
    <property type="project" value="InterPro"/>
</dbReference>
<feature type="domain" description="Response regulatory" evidence="7">
    <location>
        <begin position="3"/>
        <end position="120"/>
    </location>
</feature>
<dbReference type="SMART" id="SM00448">
    <property type="entry name" value="REC"/>
    <property type="match status" value="1"/>
</dbReference>
<dbReference type="InterPro" id="IPR050482">
    <property type="entry name" value="Sensor_HK_TwoCompSys"/>
</dbReference>
<feature type="modified residue" description="4-aspartylphosphate" evidence="6">
    <location>
        <position position="55"/>
    </location>
</feature>
<dbReference type="GO" id="GO:0046983">
    <property type="term" value="F:protein dimerization activity"/>
    <property type="evidence" value="ECO:0007669"/>
    <property type="project" value="InterPro"/>
</dbReference>
<evidence type="ECO:0000256" key="1">
    <source>
        <dbReference type="ARBA" id="ARBA00000085"/>
    </source>
</evidence>
<dbReference type="InterPro" id="IPR011712">
    <property type="entry name" value="Sig_transdc_His_kin_sub3_dim/P"/>
</dbReference>
<evidence type="ECO:0000256" key="2">
    <source>
        <dbReference type="ARBA" id="ARBA00012438"/>
    </source>
</evidence>
<evidence type="ECO:0000259" key="7">
    <source>
        <dbReference type="PROSITE" id="PS50110"/>
    </source>
</evidence>
<gene>
    <name evidence="8" type="ORF">B5M42_23495</name>
</gene>
<dbReference type="Gene3D" id="3.30.565.10">
    <property type="entry name" value="Histidine kinase-like ATPase, C-terminal domain"/>
    <property type="match status" value="1"/>
</dbReference>
<name>A0A4Y8PQX9_9BACL</name>
<evidence type="ECO:0000256" key="6">
    <source>
        <dbReference type="PROSITE-ProRule" id="PRU00169"/>
    </source>
</evidence>
<evidence type="ECO:0000256" key="5">
    <source>
        <dbReference type="ARBA" id="ARBA00023012"/>
    </source>
</evidence>
<dbReference type="RefSeq" id="WP_134757369.1">
    <property type="nucleotide sequence ID" value="NZ_MYFO02000001.1"/>
</dbReference>
<dbReference type="Pfam" id="PF00072">
    <property type="entry name" value="Response_reg"/>
    <property type="match status" value="1"/>
</dbReference>
<evidence type="ECO:0000256" key="3">
    <source>
        <dbReference type="ARBA" id="ARBA00022679"/>
    </source>
</evidence>
<dbReference type="Gene3D" id="3.40.50.2300">
    <property type="match status" value="1"/>
</dbReference>
<evidence type="ECO:0000313" key="8">
    <source>
        <dbReference type="EMBL" id="TFE83214.1"/>
    </source>
</evidence>
<accession>A0A4Y8PQX9</accession>
<evidence type="ECO:0000313" key="9">
    <source>
        <dbReference type="Proteomes" id="UP000298246"/>
    </source>
</evidence>
<dbReference type="GO" id="GO:0016020">
    <property type="term" value="C:membrane"/>
    <property type="evidence" value="ECO:0007669"/>
    <property type="project" value="InterPro"/>
</dbReference>
<organism evidence="8 9">
    <name type="scientific">Paenibacillus athensensis</name>
    <dbReference type="NCBI Taxonomy" id="1967502"/>
    <lineage>
        <taxon>Bacteria</taxon>
        <taxon>Bacillati</taxon>
        <taxon>Bacillota</taxon>
        <taxon>Bacilli</taxon>
        <taxon>Bacillales</taxon>
        <taxon>Paenibacillaceae</taxon>
        <taxon>Paenibacillus</taxon>
    </lineage>
</organism>
<dbReference type="InterPro" id="IPR001789">
    <property type="entry name" value="Sig_transdc_resp-reg_receiver"/>
</dbReference>
<dbReference type="AlphaFoldDB" id="A0A4Y8PQX9"/>
<keyword evidence="6" id="KW-0597">Phosphoprotein</keyword>
<protein>
    <recommendedName>
        <fullName evidence="2">histidine kinase</fullName>
        <ecNumber evidence="2">2.7.13.3</ecNumber>
    </recommendedName>
</protein>
<dbReference type="PANTHER" id="PTHR24421">
    <property type="entry name" value="NITRATE/NITRITE SENSOR PROTEIN NARX-RELATED"/>
    <property type="match status" value="1"/>
</dbReference>
<dbReference type="EC" id="2.7.13.3" evidence="2"/>
<dbReference type="OrthoDB" id="9781904at2"/>
<proteinExistence type="predicted"/>
<dbReference type="SUPFAM" id="SSF52172">
    <property type="entry name" value="CheY-like"/>
    <property type="match status" value="1"/>
</dbReference>
<keyword evidence="5" id="KW-0902">Two-component regulatory system</keyword>
<dbReference type="InterPro" id="IPR036890">
    <property type="entry name" value="HATPase_C_sf"/>
</dbReference>
<dbReference type="Proteomes" id="UP000298246">
    <property type="component" value="Unassembled WGS sequence"/>
</dbReference>
<dbReference type="InterPro" id="IPR011006">
    <property type="entry name" value="CheY-like_superfamily"/>
</dbReference>